<protein>
    <recommendedName>
        <fullName evidence="1">Spindle assembly abnormal protein 6 N-terminal domain-containing protein</fullName>
    </recommendedName>
</protein>
<dbReference type="InterPro" id="IPR036770">
    <property type="entry name" value="Ankyrin_rpt-contain_sf"/>
</dbReference>
<dbReference type="InterPro" id="IPR052050">
    <property type="entry name" value="SecEffector_AnkRepeat"/>
</dbReference>
<feature type="domain" description="Spindle assembly abnormal protein 6 N-terminal" evidence="1">
    <location>
        <begin position="321"/>
        <end position="416"/>
    </location>
</feature>
<dbReference type="Gene3D" id="2.170.210.20">
    <property type="entry name" value="Spindle assembly abnormal protein 6, N-terminal domain"/>
    <property type="match status" value="1"/>
</dbReference>
<dbReference type="PANTHER" id="PTHR46586">
    <property type="entry name" value="ANKYRIN REPEAT-CONTAINING PROTEIN"/>
    <property type="match status" value="1"/>
</dbReference>
<comment type="caution">
    <text evidence="2">The sequence shown here is derived from an EMBL/GenBank/DDBJ whole genome shotgun (WGS) entry which is preliminary data.</text>
</comment>
<dbReference type="Proteomes" id="UP000285430">
    <property type="component" value="Unassembled WGS sequence"/>
</dbReference>
<evidence type="ECO:0000259" key="1">
    <source>
        <dbReference type="Pfam" id="PF16531"/>
    </source>
</evidence>
<evidence type="ECO:0000313" key="2">
    <source>
        <dbReference type="EMBL" id="RHZ11702.1"/>
    </source>
</evidence>
<dbReference type="SUPFAM" id="SSF48403">
    <property type="entry name" value="Ankyrin repeat"/>
    <property type="match status" value="1"/>
</dbReference>
<dbReference type="InterPro" id="IPR038558">
    <property type="entry name" value="SAS-6_N_sf"/>
</dbReference>
<dbReference type="PANTHER" id="PTHR46586:SF3">
    <property type="entry name" value="ANKYRIN REPEAT-CONTAINING PROTEIN"/>
    <property type="match status" value="1"/>
</dbReference>
<evidence type="ECO:0000313" key="3">
    <source>
        <dbReference type="Proteomes" id="UP000285430"/>
    </source>
</evidence>
<proteinExistence type="predicted"/>
<dbReference type="AlphaFoldDB" id="A0A3R6XTQ5"/>
<dbReference type="Gene3D" id="1.25.40.20">
    <property type="entry name" value="Ankyrin repeat-containing domain"/>
    <property type="match status" value="1"/>
</dbReference>
<dbReference type="EMBL" id="QUTH01004896">
    <property type="protein sequence ID" value="RHZ11702.1"/>
    <property type="molecule type" value="Genomic_DNA"/>
</dbReference>
<dbReference type="VEuPathDB" id="FungiDB:H257_13773"/>
<sequence length="482" mass="53628">MAATTAATSMDHLQDLLSHIHHASIGFLGNDPPSAVPSSAVLAKAHLQALKPILPPHLFHPIHSMWRRGRPVYWLDVAGAVGRLDWVDWLHRRGDTCSTLALDLAAGSGSIACVHFLHKVGNGGATTLAMNLAARFGHLAILRFLHTRRSEGCTSDALYFAAKYGHEEVVQFLATYCLPQCMPSRALDAAARHGHYGIVQIIHAASSHLPSIATTDAMDMAAAAGHLYIVCFLHEHRHEGCTEAALMTAAARGHLTVVQFLCENRDEGCIAAALEVALEHQRWDISAYLASLLDHRATLCSRIGCHLLCEKQWSRGFAGDENDLKALKIELSTETDLFFYYAHVCDLEGFHLVQEQQKLMVDFSDYANVLIRMLNNCIKEPHNHIAVYLMQADGRARLDFIQNMEYKFVELLSVDFARSPEEIVRQHITFRYNTVKNRVVALQSRLHEVNNLVKVKNPSLLLQVGCIFQWAAPNLVIDMVIS</sequence>
<dbReference type="CDD" id="cd10142">
    <property type="entry name" value="HD_SAS6_N"/>
    <property type="match status" value="1"/>
</dbReference>
<name>A0A3R6XTQ5_APHAT</name>
<dbReference type="Pfam" id="PF16531">
    <property type="entry name" value="SAS-6_N"/>
    <property type="match status" value="1"/>
</dbReference>
<gene>
    <name evidence="2" type="ORF">DYB37_010636</name>
</gene>
<organism evidence="2 3">
    <name type="scientific">Aphanomyces astaci</name>
    <name type="common">Crayfish plague agent</name>
    <dbReference type="NCBI Taxonomy" id="112090"/>
    <lineage>
        <taxon>Eukaryota</taxon>
        <taxon>Sar</taxon>
        <taxon>Stramenopiles</taxon>
        <taxon>Oomycota</taxon>
        <taxon>Saprolegniomycetes</taxon>
        <taxon>Saprolegniales</taxon>
        <taxon>Verrucalvaceae</taxon>
        <taxon>Aphanomyces</taxon>
    </lineage>
</organism>
<dbReference type="InterPro" id="IPR002110">
    <property type="entry name" value="Ankyrin_rpt"/>
</dbReference>
<accession>A0A3R6XTQ5</accession>
<dbReference type="Pfam" id="PF12796">
    <property type="entry name" value="Ank_2"/>
    <property type="match status" value="1"/>
</dbReference>
<dbReference type="InterPro" id="IPR032396">
    <property type="entry name" value="SAS-6_N"/>
</dbReference>
<reference evidence="2 3" key="1">
    <citation type="submission" date="2018-08" db="EMBL/GenBank/DDBJ databases">
        <title>Aphanomyces genome sequencing and annotation.</title>
        <authorList>
            <person name="Minardi D."/>
            <person name="Oidtmann B."/>
            <person name="Van Der Giezen M."/>
            <person name="Studholme D.J."/>
        </authorList>
    </citation>
    <scope>NUCLEOTIDE SEQUENCE [LARGE SCALE GENOMIC DNA]</scope>
    <source>
        <strain evidence="2 3">Da</strain>
    </source>
</reference>